<keyword evidence="2" id="KW-1185">Reference proteome</keyword>
<reference evidence="2" key="1">
    <citation type="submission" date="2016-10" db="EMBL/GenBank/DDBJ databases">
        <authorList>
            <person name="Varghese N."/>
            <person name="Submissions S."/>
        </authorList>
    </citation>
    <scope>NUCLEOTIDE SEQUENCE [LARGE SCALE GENOMIC DNA]</scope>
    <source>
        <strain evidence="2">DSM 19183</strain>
    </source>
</reference>
<dbReference type="RefSeq" id="WP_218025327.1">
    <property type="nucleotide sequence ID" value="NZ_BJYC01000001.1"/>
</dbReference>
<sequence>MATSYWLVNEAVRKLFASVGFVETGAIWDGQTGDNWNVERKDIEYAEVGARLGL</sequence>
<proteinExistence type="predicted"/>
<gene>
    <name evidence="1" type="ORF">SAMN04488099_101247</name>
</gene>
<name>A0A1H7FC75_9LACT</name>
<dbReference type="STRING" id="426702.SAMN04488099_101247"/>
<protein>
    <submittedName>
        <fullName evidence="1">Uncharacterized protein</fullName>
    </submittedName>
</protein>
<evidence type="ECO:0000313" key="2">
    <source>
        <dbReference type="Proteomes" id="UP000199081"/>
    </source>
</evidence>
<accession>A0A1H7FC75</accession>
<dbReference type="Proteomes" id="UP000199081">
    <property type="component" value="Unassembled WGS sequence"/>
</dbReference>
<evidence type="ECO:0000313" key="1">
    <source>
        <dbReference type="EMBL" id="SEK22947.1"/>
    </source>
</evidence>
<organism evidence="1 2">
    <name type="scientific">Alkalibacterium pelagium</name>
    <dbReference type="NCBI Taxonomy" id="426702"/>
    <lineage>
        <taxon>Bacteria</taxon>
        <taxon>Bacillati</taxon>
        <taxon>Bacillota</taxon>
        <taxon>Bacilli</taxon>
        <taxon>Lactobacillales</taxon>
        <taxon>Carnobacteriaceae</taxon>
        <taxon>Alkalibacterium</taxon>
    </lineage>
</organism>
<dbReference type="AlphaFoldDB" id="A0A1H7FC75"/>
<dbReference type="EMBL" id="FNZU01000001">
    <property type="protein sequence ID" value="SEK22947.1"/>
    <property type="molecule type" value="Genomic_DNA"/>
</dbReference>